<dbReference type="Gene3D" id="2.170.270.10">
    <property type="entry name" value="SET domain"/>
    <property type="match status" value="1"/>
</dbReference>
<keyword evidence="3" id="KW-0489">Methyltransferase</keyword>
<dbReference type="RefSeq" id="XP_022467114.1">
    <property type="nucleotide sequence ID" value="XM_022610860.1"/>
</dbReference>
<dbReference type="eggNOG" id="KOG2084">
    <property type="taxonomic scope" value="Eukaryota"/>
</dbReference>
<evidence type="ECO:0000256" key="5">
    <source>
        <dbReference type="ARBA" id="ARBA00022691"/>
    </source>
</evidence>
<reference evidence="11" key="2">
    <citation type="submission" date="2012-08" db="EMBL/GenBank/DDBJ databases">
        <title>Genome sequence of Kazachstania naganishii.</title>
        <authorList>
            <person name="Gordon J.L."/>
            <person name="Armisen D."/>
            <person name="Proux-Wera E."/>
            <person name="OhEigeartaigh S.S."/>
            <person name="Byrne K.P."/>
            <person name="Wolfe K.H."/>
        </authorList>
    </citation>
    <scope>NUCLEOTIDE SEQUENCE [LARGE SCALE GENOMIC DNA]</scope>
    <source>
        <strain evidence="11">ATCC MYA-139 / BCRC 22969 / CBS 8797 / CCRC 22969 / KCTC 17520 / NBRC 10181 / NCYC 3082</strain>
    </source>
</reference>
<dbReference type="GO" id="GO:0042799">
    <property type="term" value="F:histone H4K20 methyltransferase activity"/>
    <property type="evidence" value="ECO:0007669"/>
    <property type="project" value="TreeGrafter"/>
</dbReference>
<dbReference type="Gene3D" id="1.10.220.160">
    <property type="match status" value="1"/>
</dbReference>
<dbReference type="GO" id="GO:0032259">
    <property type="term" value="P:methylation"/>
    <property type="evidence" value="ECO:0007669"/>
    <property type="project" value="UniProtKB-KW"/>
</dbReference>
<evidence type="ECO:0000256" key="1">
    <source>
        <dbReference type="ARBA" id="ARBA00004286"/>
    </source>
</evidence>
<proteinExistence type="predicted"/>
<evidence type="ECO:0000256" key="4">
    <source>
        <dbReference type="ARBA" id="ARBA00022679"/>
    </source>
</evidence>
<keyword evidence="2" id="KW-0158">Chromosome</keyword>
<dbReference type="HOGENOM" id="CLU_031650_0_0_1"/>
<dbReference type="Gene3D" id="6.10.140.2220">
    <property type="match status" value="1"/>
</dbReference>
<dbReference type="Proteomes" id="UP000006310">
    <property type="component" value="Chromosome 13"/>
</dbReference>
<feature type="domain" description="SET" evidence="9">
    <location>
        <begin position="111"/>
        <end position="384"/>
    </location>
</feature>
<comment type="subcellular location">
    <subcellularLocation>
        <location evidence="1">Chromosome</location>
    </subcellularLocation>
</comment>
<evidence type="ECO:0000313" key="10">
    <source>
        <dbReference type="EMBL" id="CCK72870.1"/>
    </source>
</evidence>
<evidence type="ECO:0000259" key="9">
    <source>
        <dbReference type="PROSITE" id="PS50280"/>
    </source>
</evidence>
<dbReference type="Pfam" id="PF00856">
    <property type="entry name" value="SET"/>
    <property type="match status" value="1"/>
</dbReference>
<reference evidence="10 11" key="1">
    <citation type="journal article" date="2011" name="Proc. Natl. Acad. Sci. U.S.A.">
        <title>Evolutionary erosion of yeast sex chromosomes by mating-type switching accidents.</title>
        <authorList>
            <person name="Gordon J.L."/>
            <person name="Armisen D."/>
            <person name="Proux-Wera E."/>
            <person name="Oheigeartaigh S.S."/>
            <person name="Byrne K.P."/>
            <person name="Wolfe K.H."/>
        </authorList>
    </citation>
    <scope>NUCLEOTIDE SEQUENCE [LARGE SCALE GENOMIC DNA]</scope>
    <source>
        <strain evidence="11">ATCC MYA-139 / BCRC 22969 / CBS 8797 / CCRC 22969 / KCTC 17520 / NBRC 10181 / NCYC 3082</strain>
    </source>
</reference>
<dbReference type="PANTHER" id="PTHR46402:SF2">
    <property type="entry name" value="HISTONE-LYSINE N-TRIMETHYLTRANSFERASE SMYD5"/>
    <property type="match status" value="1"/>
</dbReference>
<dbReference type="GO" id="GO:0045814">
    <property type="term" value="P:negative regulation of gene expression, epigenetic"/>
    <property type="evidence" value="ECO:0007669"/>
    <property type="project" value="TreeGrafter"/>
</dbReference>
<dbReference type="InterPro" id="IPR046341">
    <property type="entry name" value="SET_dom_sf"/>
</dbReference>
<dbReference type="EMBL" id="HE978326">
    <property type="protein sequence ID" value="CCK72870.1"/>
    <property type="molecule type" value="Genomic_DNA"/>
</dbReference>
<dbReference type="AlphaFoldDB" id="J7RDA6"/>
<evidence type="ECO:0000313" key="11">
    <source>
        <dbReference type="Proteomes" id="UP000006310"/>
    </source>
</evidence>
<dbReference type="STRING" id="1071383.J7RDA6"/>
<keyword evidence="11" id="KW-1185">Reference proteome</keyword>
<dbReference type="SUPFAM" id="SSF82199">
    <property type="entry name" value="SET domain"/>
    <property type="match status" value="1"/>
</dbReference>
<dbReference type="SMART" id="SM00317">
    <property type="entry name" value="SET"/>
    <property type="match status" value="1"/>
</dbReference>
<name>J7RDA6_HUIN7</name>
<evidence type="ECO:0000256" key="2">
    <source>
        <dbReference type="ARBA" id="ARBA00022454"/>
    </source>
</evidence>
<evidence type="ECO:0000256" key="3">
    <source>
        <dbReference type="ARBA" id="ARBA00022603"/>
    </source>
</evidence>
<dbReference type="KEGG" id="kng:KNAG_0M00170"/>
<dbReference type="GO" id="GO:0000785">
    <property type="term" value="C:chromatin"/>
    <property type="evidence" value="ECO:0007669"/>
    <property type="project" value="EnsemblFungi"/>
</dbReference>
<dbReference type="OMA" id="CEPNVRY"/>
<accession>J7RDA6</accession>
<keyword evidence="4" id="KW-0808">Transferase</keyword>
<keyword evidence="5" id="KW-0949">S-adenosyl-L-methionine</keyword>
<comment type="catalytic activity">
    <reaction evidence="8">
        <text>L-lysyl-[histone] + S-adenosyl-L-methionine = N(6)-methyl-L-lysyl-[histone] + S-adenosyl-L-homocysteine + H(+)</text>
        <dbReference type="Rhea" id="RHEA:10024"/>
        <dbReference type="Rhea" id="RHEA-COMP:9845"/>
        <dbReference type="Rhea" id="RHEA-COMP:9846"/>
        <dbReference type="ChEBI" id="CHEBI:15378"/>
        <dbReference type="ChEBI" id="CHEBI:29969"/>
        <dbReference type="ChEBI" id="CHEBI:57856"/>
        <dbReference type="ChEBI" id="CHEBI:59789"/>
        <dbReference type="ChEBI" id="CHEBI:61929"/>
    </reaction>
    <physiologicalReaction direction="left-to-right" evidence="8">
        <dbReference type="Rhea" id="RHEA:10025"/>
    </physiologicalReaction>
</comment>
<dbReference type="GeneID" id="34528650"/>
<protein>
    <recommendedName>
        <fullName evidence="7">Histone-lysine N-methyltransferase SET5</fullName>
    </recommendedName>
    <alternativeName>
        <fullName evidence="6">SET domain-containing protein 5</fullName>
    </alternativeName>
</protein>
<evidence type="ECO:0000256" key="6">
    <source>
        <dbReference type="ARBA" id="ARBA00042380"/>
    </source>
</evidence>
<evidence type="ECO:0000256" key="7">
    <source>
        <dbReference type="ARBA" id="ARBA00044528"/>
    </source>
</evidence>
<dbReference type="PANTHER" id="PTHR46402">
    <property type="entry name" value="SET AND MYND DOMAIN-CONTAINING PROTEIN 5"/>
    <property type="match status" value="1"/>
</dbReference>
<sequence length="491" mass="56611">MPMRIKVLSLNDSEDLQSQDGSRPTTQMVCDDVVLLWKEEPGLEYCHMGELFERVSQRHPEWELTKEGLEELLADQNLRVFNEEDIDVYGEEIETPSLDSIRLDDKNALGNQLEIKDTPHMGRGLFSLKDFNAGDLLIKDLEPICLIPPMEKLTLMQNGKACSLCGQSIANINSHFIVINGLDCNDCQAVWCSKKCKLKDIIHAPLTHNKGKNKLVNGGNWRKFEKFCSDNVFVAAYSLGIMFSKYLLTKSKEAQTIKKKFDSLAFVSQRTRAQYSDSSNIGGTLDASDGVNTTADPEPKWKEGYQLFIDTFPSLKEEVDYERFLEYIGRFNLNAIAEQLYYIPSFINHNCEPNVRFEKDSRLHINFYARKDIKKGEQIFMTYCNPLHEVNLRRRELRVNYGFLCFCDRCRKEVKTIKRTNKAVAENKLHVVERLPDSHRRKSSLRSKRPDLEELMRNGKEFELEIPDVIGSGKRRTSVRFDTTVSLAFEE</sequence>
<dbReference type="OrthoDB" id="438641at2759"/>
<dbReference type="CDD" id="cd20071">
    <property type="entry name" value="SET_SMYD"/>
    <property type="match status" value="1"/>
</dbReference>
<organism evidence="10 11">
    <name type="scientific">Huiozyma naganishii (strain ATCC MYA-139 / BCRC 22969 / CBS 8797 / KCTC 17520 / NBRC 10181 / NCYC 3082 / Yp74L-3)</name>
    <name type="common">Yeast</name>
    <name type="synonym">Kazachstania naganishii</name>
    <dbReference type="NCBI Taxonomy" id="1071383"/>
    <lineage>
        <taxon>Eukaryota</taxon>
        <taxon>Fungi</taxon>
        <taxon>Dikarya</taxon>
        <taxon>Ascomycota</taxon>
        <taxon>Saccharomycotina</taxon>
        <taxon>Saccharomycetes</taxon>
        <taxon>Saccharomycetales</taxon>
        <taxon>Saccharomycetaceae</taxon>
        <taxon>Huiozyma</taxon>
    </lineage>
</organism>
<dbReference type="PROSITE" id="PS50280">
    <property type="entry name" value="SET"/>
    <property type="match status" value="1"/>
</dbReference>
<evidence type="ECO:0000256" key="8">
    <source>
        <dbReference type="ARBA" id="ARBA00048619"/>
    </source>
</evidence>
<gene>
    <name evidence="10" type="primary">KNAG0M00170</name>
    <name evidence="10" type="ordered locus">KNAG_0M00170</name>
</gene>
<dbReference type="InterPro" id="IPR001214">
    <property type="entry name" value="SET_dom"/>
</dbReference>
<dbReference type="GO" id="GO:0000723">
    <property type="term" value="P:telomere maintenance"/>
    <property type="evidence" value="ECO:0007669"/>
    <property type="project" value="EnsemblFungi"/>
</dbReference>